<organism evidence="2 3">
    <name type="scientific">Streptomyces ipomoeae</name>
    <dbReference type="NCBI Taxonomy" id="103232"/>
    <lineage>
        <taxon>Bacteria</taxon>
        <taxon>Bacillati</taxon>
        <taxon>Actinomycetota</taxon>
        <taxon>Actinomycetes</taxon>
        <taxon>Kitasatosporales</taxon>
        <taxon>Streptomycetaceae</taxon>
        <taxon>Streptomyces</taxon>
    </lineage>
</organism>
<feature type="region of interest" description="Disordered" evidence="1">
    <location>
        <begin position="176"/>
        <end position="195"/>
    </location>
</feature>
<dbReference type="RefSeq" id="WP_141583498.1">
    <property type="nucleotide sequence ID" value="NZ_SPAZ01000189.1"/>
</dbReference>
<evidence type="ECO:0000256" key="1">
    <source>
        <dbReference type="SAM" id="MobiDB-lite"/>
    </source>
</evidence>
<proteinExistence type="predicted"/>
<dbReference type="EMBL" id="SPAZ01000189">
    <property type="protein sequence ID" value="TQE30860.1"/>
    <property type="molecule type" value="Genomic_DNA"/>
</dbReference>
<gene>
    <name evidence="2" type="ORF">Sipo8835_22985</name>
</gene>
<reference evidence="2 3" key="1">
    <citation type="submission" date="2019-03" db="EMBL/GenBank/DDBJ databases">
        <title>Comparative genomic analyses of the sweetpotato soil rot pathogen, Streptomyces ipomoeae.</title>
        <authorList>
            <person name="Ruschel Soares N."/>
            <person name="Badger J.H."/>
            <person name="Huguet-Tapia J.C."/>
            <person name="Clark C.A."/>
            <person name="Pettis G.S."/>
        </authorList>
    </citation>
    <scope>NUCLEOTIDE SEQUENCE [LARGE SCALE GENOMIC DNA]</scope>
    <source>
        <strain evidence="2 3">88-35</strain>
    </source>
</reference>
<evidence type="ECO:0000313" key="3">
    <source>
        <dbReference type="Proteomes" id="UP000318720"/>
    </source>
</evidence>
<comment type="caution">
    <text evidence="2">The sequence shown here is derived from an EMBL/GenBank/DDBJ whole genome shotgun (WGS) entry which is preliminary data.</text>
</comment>
<dbReference type="Proteomes" id="UP000318720">
    <property type="component" value="Unassembled WGS sequence"/>
</dbReference>
<sequence length="195" mass="20768">MKQPQDPQFADVVLALCADYLRGRTEWDETPEALVLRDVNGTGLAWESLDIPEAAWRMAHPPVVLAGFAHLAAQPGLINLPQGVVAVAFRYEAFVIAPYSSPEAAEAIRRRQAGGSTPHNEHVPGRVEQRAITAVDACGRQYMVAADRQTDGGALLSTSKVLLGSQQLKGNVPSSLNELMGALSPQPTPHQGSAG</sequence>
<dbReference type="AlphaFoldDB" id="A0AAE9AYV1"/>
<evidence type="ECO:0000313" key="2">
    <source>
        <dbReference type="EMBL" id="TQE30860.1"/>
    </source>
</evidence>
<accession>A0AAE9AYV1</accession>
<name>A0AAE9AYV1_9ACTN</name>
<protein>
    <submittedName>
        <fullName evidence="2">Uncharacterized protein</fullName>
    </submittedName>
</protein>